<dbReference type="InterPro" id="IPR012347">
    <property type="entry name" value="Ferritin-like"/>
</dbReference>
<gene>
    <name evidence="1" type="ORF">CF651_31420</name>
</gene>
<evidence type="ECO:0000313" key="1">
    <source>
        <dbReference type="EMBL" id="OXM82346.1"/>
    </source>
</evidence>
<organism evidence="1 2">
    <name type="scientific">Paenibacillus rigui</name>
    <dbReference type="NCBI Taxonomy" id="554312"/>
    <lineage>
        <taxon>Bacteria</taxon>
        <taxon>Bacillati</taxon>
        <taxon>Bacillota</taxon>
        <taxon>Bacilli</taxon>
        <taxon>Bacillales</taxon>
        <taxon>Paenibacillaceae</taxon>
        <taxon>Paenibacillus</taxon>
    </lineage>
</organism>
<dbReference type="Gene3D" id="1.20.1260.10">
    <property type="match status" value="1"/>
</dbReference>
<keyword evidence="1" id="KW-0167">Capsid protein</keyword>
<protein>
    <submittedName>
        <fullName evidence="1">Spore coat protein</fullName>
    </submittedName>
</protein>
<name>A0A229UG41_9BACL</name>
<dbReference type="RefSeq" id="WP_094018813.1">
    <property type="nucleotide sequence ID" value="NZ_NMQW01000079.1"/>
</dbReference>
<keyword evidence="1" id="KW-0946">Virion</keyword>
<reference evidence="1 2" key="1">
    <citation type="submission" date="2017-07" db="EMBL/GenBank/DDBJ databases">
        <title>Genome sequencing and assembly of Paenibacillus rigui.</title>
        <authorList>
            <person name="Mayilraj S."/>
        </authorList>
    </citation>
    <scope>NUCLEOTIDE SEQUENCE [LARGE SCALE GENOMIC DNA]</scope>
    <source>
        <strain evidence="1 2">JCM 16352</strain>
    </source>
</reference>
<dbReference type="EMBL" id="NMQW01000079">
    <property type="protein sequence ID" value="OXM82346.1"/>
    <property type="molecule type" value="Genomic_DNA"/>
</dbReference>
<dbReference type="OrthoDB" id="2374504at2"/>
<proteinExistence type="predicted"/>
<dbReference type="InterPro" id="IPR012851">
    <property type="entry name" value="Spore_coat_CotF-like"/>
</dbReference>
<dbReference type="Proteomes" id="UP000215509">
    <property type="component" value="Unassembled WGS sequence"/>
</dbReference>
<dbReference type="Pfam" id="PF07875">
    <property type="entry name" value="Coat_F"/>
    <property type="match status" value="1"/>
</dbReference>
<evidence type="ECO:0000313" key="2">
    <source>
        <dbReference type="Proteomes" id="UP000215509"/>
    </source>
</evidence>
<comment type="caution">
    <text evidence="1">The sequence shown here is derived from an EMBL/GenBank/DDBJ whole genome shotgun (WGS) entry which is preliminary data.</text>
</comment>
<keyword evidence="2" id="KW-1185">Reference proteome</keyword>
<accession>A0A229UG41</accession>
<sequence>MHTQQRLAAHEFLETKEAVSTKAAHIELYGVLFSMAQDPHLKDILFNQQRRMIEGYDYGVQLLQGHGVQMTATPPHTPQLRTYEQPQVGLQQPQMQAPNPNATQLSDATISTIALNMHKAGSAISMLWANECVNQPFRMYHATSANICQEMAWEMFQYMNFRGYYQAPQLADHTMNTMIQGLGGQAQPQQPYQTNFNH</sequence>
<dbReference type="AlphaFoldDB" id="A0A229UG41"/>